<evidence type="ECO:0000313" key="13">
    <source>
        <dbReference type="Proteomes" id="UP000032024"/>
    </source>
</evidence>
<dbReference type="EMBL" id="CP010525">
    <property type="protein sequence ID" value="AJO20860.1"/>
    <property type="molecule type" value="Genomic_DNA"/>
</dbReference>
<evidence type="ECO:0000313" key="4">
    <source>
        <dbReference type="EMBL" id="AJO21276.1"/>
    </source>
</evidence>
<dbReference type="EMBL" id="CP010525">
    <property type="protein sequence ID" value="AJO23609.1"/>
    <property type="molecule type" value="Genomic_DNA"/>
</dbReference>
<dbReference type="EMBL" id="CP010525">
    <property type="protein sequence ID" value="AJO21819.1"/>
    <property type="molecule type" value="Genomic_DNA"/>
</dbReference>
<dbReference type="EMBL" id="CP010525">
    <property type="protein sequence ID" value="AJO24713.1"/>
    <property type="molecule type" value="Genomic_DNA"/>
</dbReference>
<reference evidence="13" key="2">
    <citation type="submission" date="2015-01" db="EMBL/GenBank/DDBJ databases">
        <title>Comparative genome analysis of Bacillus coagulans HM-08, Clostridium butyricum HM-68, Bacillus subtilis HM-66 and Bacillus paralicheniformis BL-09.</title>
        <authorList>
            <person name="Zhang H."/>
        </authorList>
    </citation>
    <scope>NUCLEOTIDE SEQUENCE [LARGE SCALE GENOMIC DNA]</scope>
    <source>
        <strain evidence="13">HM-08</strain>
    </source>
</reference>
<sequence length="51" mass="6283">MFYDKMTYPHLENFSIYFFCFQSQKEPNLQISFLKLWITSKKPFFTSHPLL</sequence>
<reference evidence="9" key="1">
    <citation type="submission" date="2015-01" db="EMBL/GenBank/DDBJ databases">
        <title>Comparative genome analysis of Bacillus coagulans HM-08, Clostridium butyricum HM-68, Bacillus subtilis HM-66 and Bacillus licheniformis BL-09.</title>
        <authorList>
            <person name="Zhang H."/>
        </authorList>
    </citation>
    <scope>NUCLEOTIDE SEQUENCE [LARGE SCALE GENOMIC DNA]</scope>
    <source>
        <strain evidence="9">HM-08</strain>
    </source>
</reference>
<evidence type="ECO:0000313" key="8">
    <source>
        <dbReference type="EMBL" id="AJO23609.1"/>
    </source>
</evidence>
<dbReference type="Proteomes" id="UP000032024">
    <property type="component" value="Chromosome"/>
</dbReference>
<proteinExistence type="predicted"/>
<dbReference type="EMBL" id="CP010525">
    <property type="protein sequence ID" value="AJO21249.1"/>
    <property type="molecule type" value="Genomic_DNA"/>
</dbReference>
<evidence type="ECO:0000313" key="2">
    <source>
        <dbReference type="EMBL" id="AJO21249.1"/>
    </source>
</evidence>
<dbReference type="EMBL" id="CP010525">
    <property type="protein sequence ID" value="AJO24748.1"/>
    <property type="molecule type" value="Genomic_DNA"/>
</dbReference>
<evidence type="ECO:0000313" key="10">
    <source>
        <dbReference type="EMBL" id="AJO24713.1"/>
    </source>
</evidence>
<dbReference type="EMBL" id="CP010525">
    <property type="protein sequence ID" value="AJO23922.1"/>
    <property type="molecule type" value="Genomic_DNA"/>
</dbReference>
<dbReference type="EMBL" id="CP010525">
    <property type="protein sequence ID" value="AJO21256.1"/>
    <property type="molecule type" value="Genomic_DNA"/>
</dbReference>
<accession>A0AAN0T6Q7</accession>
<organism evidence="9 13">
    <name type="scientific">Heyndrickxia coagulans</name>
    <name type="common">Weizmannia coagulans</name>
    <dbReference type="NCBI Taxonomy" id="1398"/>
    <lineage>
        <taxon>Bacteria</taxon>
        <taxon>Bacillati</taxon>
        <taxon>Bacillota</taxon>
        <taxon>Bacilli</taxon>
        <taxon>Bacillales</taxon>
        <taxon>Bacillaceae</taxon>
        <taxon>Heyndrickxia</taxon>
    </lineage>
</organism>
<evidence type="ECO:0000313" key="11">
    <source>
        <dbReference type="EMBL" id="AJO24748.1"/>
    </source>
</evidence>
<dbReference type="EMBL" id="CP010525">
    <property type="protein sequence ID" value="AJO21282.1"/>
    <property type="molecule type" value="Genomic_DNA"/>
</dbReference>
<dbReference type="EMBL" id="CP010525">
    <property type="protein sequence ID" value="AJO22234.1"/>
    <property type="molecule type" value="Genomic_DNA"/>
</dbReference>
<name>A0AAN0T6Q7_HEYCO</name>
<dbReference type="AlphaFoldDB" id="A0AAN0T6Q7"/>
<evidence type="ECO:0000313" key="6">
    <source>
        <dbReference type="EMBL" id="AJO21819.1"/>
    </source>
</evidence>
<keyword evidence="13" id="KW-1185">Reference proteome</keyword>
<dbReference type="EMBL" id="CP010525">
    <property type="protein sequence ID" value="AJO24752.1"/>
    <property type="molecule type" value="Genomic_DNA"/>
</dbReference>
<evidence type="ECO:0000313" key="5">
    <source>
        <dbReference type="EMBL" id="AJO21282.1"/>
    </source>
</evidence>
<dbReference type="EMBL" id="CP010525">
    <property type="protein sequence ID" value="AJO21276.1"/>
    <property type="molecule type" value="Genomic_DNA"/>
</dbReference>
<evidence type="ECO:0000313" key="7">
    <source>
        <dbReference type="EMBL" id="AJO22234.1"/>
    </source>
</evidence>
<protein>
    <submittedName>
        <fullName evidence="9">Uncharacterized protein</fullName>
    </submittedName>
</protein>
<evidence type="ECO:0000313" key="3">
    <source>
        <dbReference type="EMBL" id="AJO21256.1"/>
    </source>
</evidence>
<evidence type="ECO:0000313" key="9">
    <source>
        <dbReference type="EMBL" id="AJO23922.1"/>
    </source>
</evidence>
<evidence type="ECO:0000313" key="12">
    <source>
        <dbReference type="EMBL" id="AJO24752.1"/>
    </source>
</evidence>
<evidence type="ECO:0000313" key="1">
    <source>
        <dbReference type="EMBL" id="AJO20860.1"/>
    </source>
</evidence>
<gene>
    <name evidence="1" type="ORF">SB48_HM08orf00093</name>
    <name evidence="2" type="ORF">SB48_HM08orf00708</name>
    <name evidence="3" type="ORF">SB48_HM08orf00715</name>
    <name evidence="4" type="ORF">SB48_HM08orf00742</name>
    <name evidence="5" type="ORF">SB48_HM08orf00750</name>
    <name evidence="6" type="ORF">SB48_HM08orf01572</name>
    <name evidence="7" type="ORF">SB48_HM08orf02274</name>
    <name evidence="8" type="ORF">SB48_HM08orf04491</name>
    <name evidence="9" type="ORF">SB48_HM08orf05001</name>
    <name evidence="10" type="ORF">SB48_HM08orf06223</name>
    <name evidence="11" type="ORF">SB48_HM08orf06267</name>
    <name evidence="12" type="ORF">SB48_HM08orf06273</name>
</gene>